<organism evidence="4 5">
    <name type="scientific">Paenimyroides aestuarii</name>
    <dbReference type="NCBI Taxonomy" id="2968490"/>
    <lineage>
        <taxon>Bacteria</taxon>
        <taxon>Pseudomonadati</taxon>
        <taxon>Bacteroidota</taxon>
        <taxon>Flavobacteriia</taxon>
        <taxon>Flavobacteriales</taxon>
        <taxon>Flavobacteriaceae</taxon>
        <taxon>Paenimyroides</taxon>
    </lineage>
</organism>
<accession>A0ABY5NUS1</accession>
<proteinExistence type="predicted"/>
<keyword evidence="1" id="KW-0175">Coiled coil</keyword>
<keyword evidence="2" id="KW-0812">Transmembrane</keyword>
<sequence length="300" mass="35047">MKKYIFWVFAFNSLLITACKNNETATEDAVAVTEIELPEYEPREDNVMYDAQLSSEEMAQVQEPTPNHNNVQNEVSFAKKIIKSATVKYQVDDLEEEKNKLVRETNALKGFVVSEIADATFNNPQIAFQLNIPSEHFDGFITSLEKDVAYFDLKEIKREDVTRDYVDVATRLKNQRALEARYLELLKQAKNVTEILEIEEKLHQVRLEIELSENRLRLYDRQVRYSSVSLTIFKEIPHAKSPDRTIGYKTKNAFIGGFENFVDSLIDILYLWPFFLIILIFGLWFLVKYKKYKKNQSKSN</sequence>
<dbReference type="Proteomes" id="UP001317001">
    <property type="component" value="Chromosome"/>
</dbReference>
<feature type="transmembrane region" description="Helical" evidence="2">
    <location>
        <begin position="269"/>
        <end position="287"/>
    </location>
</feature>
<keyword evidence="2" id="KW-0472">Membrane</keyword>
<dbReference type="EMBL" id="CP102382">
    <property type="protein sequence ID" value="UUV22290.1"/>
    <property type="molecule type" value="Genomic_DNA"/>
</dbReference>
<keyword evidence="5" id="KW-1185">Reference proteome</keyword>
<keyword evidence="2" id="KW-1133">Transmembrane helix</keyword>
<evidence type="ECO:0000259" key="3">
    <source>
        <dbReference type="Pfam" id="PF14257"/>
    </source>
</evidence>
<dbReference type="Pfam" id="PF14257">
    <property type="entry name" value="DUF4349"/>
    <property type="match status" value="1"/>
</dbReference>
<protein>
    <submittedName>
        <fullName evidence="4">DUF4349 domain-containing protein</fullName>
    </submittedName>
</protein>
<dbReference type="InterPro" id="IPR025645">
    <property type="entry name" value="DUF4349"/>
</dbReference>
<evidence type="ECO:0000256" key="1">
    <source>
        <dbReference type="SAM" id="Coils"/>
    </source>
</evidence>
<dbReference type="RefSeq" id="WP_257500207.1">
    <property type="nucleotide sequence ID" value="NZ_CP102382.1"/>
</dbReference>
<feature type="coiled-coil region" evidence="1">
    <location>
        <begin position="195"/>
        <end position="222"/>
    </location>
</feature>
<name>A0ABY5NUS1_9FLAO</name>
<reference evidence="4 5" key="1">
    <citation type="submission" date="2022-08" db="EMBL/GenBank/DDBJ databases">
        <title>Myroides zhujiangensis sp. nov., a novel bacterium isolated from sediment in the Pearl River Estuary.</title>
        <authorList>
            <person name="Cui L."/>
        </authorList>
    </citation>
    <scope>NUCLEOTIDE SEQUENCE [LARGE SCALE GENOMIC DNA]</scope>
    <source>
        <strain evidence="4 5">SCSIO 72103</strain>
    </source>
</reference>
<dbReference type="PROSITE" id="PS51257">
    <property type="entry name" value="PROKAR_LIPOPROTEIN"/>
    <property type="match status" value="1"/>
</dbReference>
<feature type="domain" description="DUF4349" evidence="3">
    <location>
        <begin position="79"/>
        <end position="284"/>
    </location>
</feature>
<evidence type="ECO:0000313" key="5">
    <source>
        <dbReference type="Proteomes" id="UP001317001"/>
    </source>
</evidence>
<evidence type="ECO:0000313" key="4">
    <source>
        <dbReference type="EMBL" id="UUV22290.1"/>
    </source>
</evidence>
<evidence type="ECO:0000256" key="2">
    <source>
        <dbReference type="SAM" id="Phobius"/>
    </source>
</evidence>
<gene>
    <name evidence="4" type="ORF">NPX36_04440</name>
</gene>